<evidence type="ECO:0000313" key="2">
    <source>
        <dbReference type="EMBL" id="KAF6173463.1"/>
    </source>
</evidence>
<gene>
    <name evidence="2" type="ORF">GIB67_027158</name>
</gene>
<dbReference type="OrthoDB" id="417877at2759"/>
<feature type="compositionally biased region" description="Basic residues" evidence="1">
    <location>
        <begin position="57"/>
        <end position="66"/>
    </location>
</feature>
<evidence type="ECO:0000313" key="3">
    <source>
        <dbReference type="Proteomes" id="UP000541444"/>
    </source>
</evidence>
<evidence type="ECO:0000256" key="1">
    <source>
        <dbReference type="SAM" id="MobiDB-lite"/>
    </source>
</evidence>
<proteinExistence type="predicted"/>
<dbReference type="Gene3D" id="3.90.660.10">
    <property type="match status" value="1"/>
</dbReference>
<dbReference type="Gene3D" id="3.50.50.60">
    <property type="entry name" value="FAD/NAD(P)-binding domain"/>
    <property type="match status" value="1"/>
</dbReference>
<keyword evidence="3" id="KW-1185">Reference proteome</keyword>
<sequence length="485" mass="52662">MIASLIPSSLILQSIKTLNPLIFFNKKPKTLISRAESTSSNNPNVRNPTPSNNNTKPNRKNPRKSKYGTSRRSILKKSLKQEQLIFTTPISEDPVVAIIGGGVSGLICALNLEKRGIRSTVFDTGIHGLGGRMGTRVIDPQPLVFDHAAQFFTASDSWFAELVDGWLKKGLVREWQGPVGEIEAGGPFVEIPHSSPRYIGVNGMRPLADSILSQTSMVNVERSCWISKLEAFNGMWYLSENGKPRGQFDAVVIAHNGKCANRLLGSSGLPLIAKQMKRLELSAIWALLAAFEDPLPIPCSTSTTPFEGAFVKGVDALSWMANNTKKLFPSTISGPQCWTFFSTGAYGKRNKVPQENIPNATADKVKEGMLEAVEITLGLSKGSLQRPFYSRVQLWGAALPTNTPGVPCIFDAQGRAGICGDWLLGSSLEAAALSGLALSNHMADYLQSGATRPDEFSVGLHDEFRPIGGYEIGQFPGMESRELVK</sequence>
<dbReference type="PANTHER" id="PTHR16128:SF8">
    <property type="entry name" value="EXPRESSED PROTEIN"/>
    <property type="match status" value="1"/>
</dbReference>
<dbReference type="EMBL" id="JACGCM010000347">
    <property type="protein sequence ID" value="KAF6173463.1"/>
    <property type="molecule type" value="Genomic_DNA"/>
</dbReference>
<accession>A0A7J7P2B5</accession>
<dbReference type="SUPFAM" id="SSF51905">
    <property type="entry name" value="FAD/NAD(P)-binding domain"/>
    <property type="match status" value="1"/>
</dbReference>
<dbReference type="Proteomes" id="UP000541444">
    <property type="component" value="Unassembled WGS sequence"/>
</dbReference>
<reference evidence="2 3" key="1">
    <citation type="journal article" date="2020" name="IScience">
        <title>Genome Sequencing of the Endangered Kingdonia uniflora (Circaeasteraceae, Ranunculales) Reveals Potential Mechanisms of Evolutionary Specialization.</title>
        <authorList>
            <person name="Sun Y."/>
            <person name="Deng T."/>
            <person name="Zhang A."/>
            <person name="Moore M.J."/>
            <person name="Landis J.B."/>
            <person name="Lin N."/>
            <person name="Zhang H."/>
            <person name="Zhang X."/>
            <person name="Huang J."/>
            <person name="Zhang X."/>
            <person name="Sun H."/>
            <person name="Wang H."/>
        </authorList>
    </citation>
    <scope>NUCLEOTIDE SEQUENCE [LARGE SCALE GENOMIC DNA]</scope>
    <source>
        <strain evidence="2">TB1705</strain>
        <tissue evidence="2">Leaf</tissue>
    </source>
</reference>
<organism evidence="2 3">
    <name type="scientific">Kingdonia uniflora</name>
    <dbReference type="NCBI Taxonomy" id="39325"/>
    <lineage>
        <taxon>Eukaryota</taxon>
        <taxon>Viridiplantae</taxon>
        <taxon>Streptophyta</taxon>
        <taxon>Embryophyta</taxon>
        <taxon>Tracheophyta</taxon>
        <taxon>Spermatophyta</taxon>
        <taxon>Magnoliopsida</taxon>
        <taxon>Ranunculales</taxon>
        <taxon>Circaeasteraceae</taxon>
        <taxon>Kingdonia</taxon>
    </lineage>
</organism>
<protein>
    <recommendedName>
        <fullName evidence="4">FAD/NAD(P)-binding oxidoreductase family protein</fullName>
    </recommendedName>
</protein>
<dbReference type="InterPro" id="IPR036188">
    <property type="entry name" value="FAD/NAD-bd_sf"/>
</dbReference>
<feature type="compositionally biased region" description="Polar residues" evidence="1">
    <location>
        <begin position="35"/>
        <end position="46"/>
    </location>
</feature>
<dbReference type="PANTHER" id="PTHR16128">
    <property type="entry name" value="FAD/NAD(P)-BINDING OXIDOREDUCTASE FAMILY PROTEIN"/>
    <property type="match status" value="1"/>
</dbReference>
<evidence type="ECO:0008006" key="4">
    <source>
        <dbReference type="Google" id="ProtNLM"/>
    </source>
</evidence>
<comment type="caution">
    <text evidence="2">The sequence shown here is derived from an EMBL/GenBank/DDBJ whole genome shotgun (WGS) entry which is preliminary data.</text>
</comment>
<dbReference type="Pfam" id="PF13450">
    <property type="entry name" value="NAD_binding_8"/>
    <property type="match status" value="1"/>
</dbReference>
<feature type="compositionally biased region" description="Low complexity" evidence="1">
    <location>
        <begin position="47"/>
        <end position="56"/>
    </location>
</feature>
<feature type="region of interest" description="Disordered" evidence="1">
    <location>
        <begin position="34"/>
        <end position="71"/>
    </location>
</feature>
<dbReference type="AlphaFoldDB" id="A0A7J7P2B5"/>
<name>A0A7J7P2B5_9MAGN</name>